<evidence type="ECO:0000313" key="3">
    <source>
        <dbReference type="Proteomes" id="UP001516023"/>
    </source>
</evidence>
<reference evidence="2 3" key="1">
    <citation type="journal article" date="2020" name="G3 (Bethesda)">
        <title>Improved Reference Genome for Cyclotella cryptica CCMP332, a Model for Cell Wall Morphogenesis, Salinity Adaptation, and Lipid Production in Diatoms (Bacillariophyta).</title>
        <authorList>
            <person name="Roberts W.R."/>
            <person name="Downey K.M."/>
            <person name="Ruck E.C."/>
            <person name="Traller J.C."/>
            <person name="Alverson A.J."/>
        </authorList>
    </citation>
    <scope>NUCLEOTIDE SEQUENCE [LARGE SCALE GENOMIC DNA]</scope>
    <source>
        <strain evidence="2 3">CCMP332</strain>
    </source>
</reference>
<dbReference type="Proteomes" id="UP001516023">
    <property type="component" value="Unassembled WGS sequence"/>
</dbReference>
<sequence length="383" mass="42856">MREAPPIRRTMSESSFLQSLASIHLEPRLRRSSMSHHTVGDKGSAQSNTNQKGAARPGQIPVMGANLSNVAPAVLENTAKDPKLQDEKERIAIQGILRSQDLGKDKDVALPSQRRVSFSHQIESKLDHRMSNFDFTLNSPPDNALDACSEDAQGVINPSIPPDSKGLTTSSVKSSFHCVPPQPPRASSCNDKTRDISSMFQTSQRISLPFQTTPATRPSRPMRRYSMLEMDQIHRQQNGCKASSPTGVSHSSLSLQRRRSDGVILEKIDRNTSKENCYIRKDYTLGNKARSASHMIIESCPQKALERASQLKNYDFAFVKRMDGSWTYAILAYRSYDKDESDSSEEECMLFVMNEEGSTKMIKKRHWAEFVRCVVNEEGIGSV</sequence>
<dbReference type="EMBL" id="JABMIG020000194">
    <property type="protein sequence ID" value="KAL3786446.1"/>
    <property type="molecule type" value="Genomic_DNA"/>
</dbReference>
<evidence type="ECO:0000313" key="2">
    <source>
        <dbReference type="EMBL" id="KAL3786446.1"/>
    </source>
</evidence>
<name>A0ABD3PFB8_9STRA</name>
<dbReference type="AlphaFoldDB" id="A0ABD3PFB8"/>
<keyword evidence="3" id="KW-1185">Reference proteome</keyword>
<comment type="caution">
    <text evidence="2">The sequence shown here is derived from an EMBL/GenBank/DDBJ whole genome shotgun (WGS) entry which is preliminary data.</text>
</comment>
<feature type="region of interest" description="Disordered" evidence="1">
    <location>
        <begin position="27"/>
        <end position="62"/>
    </location>
</feature>
<evidence type="ECO:0000256" key="1">
    <source>
        <dbReference type="SAM" id="MobiDB-lite"/>
    </source>
</evidence>
<protein>
    <submittedName>
        <fullName evidence="2">Uncharacterized protein</fullName>
    </submittedName>
</protein>
<accession>A0ABD3PFB8</accession>
<gene>
    <name evidence="2" type="ORF">HJC23_011027</name>
</gene>
<proteinExistence type="predicted"/>
<feature type="region of interest" description="Disordered" evidence="1">
    <location>
        <begin position="158"/>
        <end position="192"/>
    </location>
</feature>
<organism evidence="2 3">
    <name type="scientific">Cyclotella cryptica</name>
    <dbReference type="NCBI Taxonomy" id="29204"/>
    <lineage>
        <taxon>Eukaryota</taxon>
        <taxon>Sar</taxon>
        <taxon>Stramenopiles</taxon>
        <taxon>Ochrophyta</taxon>
        <taxon>Bacillariophyta</taxon>
        <taxon>Coscinodiscophyceae</taxon>
        <taxon>Thalassiosirophycidae</taxon>
        <taxon>Stephanodiscales</taxon>
        <taxon>Stephanodiscaceae</taxon>
        <taxon>Cyclotella</taxon>
    </lineage>
</organism>